<evidence type="ECO:0000313" key="3">
    <source>
        <dbReference type="Proteomes" id="UP000727407"/>
    </source>
</evidence>
<name>A0A8J4TRH5_CLAMG</name>
<dbReference type="Proteomes" id="UP000727407">
    <property type="component" value="Unassembled WGS sequence"/>
</dbReference>
<proteinExistence type="predicted"/>
<evidence type="ECO:0000313" key="2">
    <source>
        <dbReference type="EMBL" id="KAF5898702.1"/>
    </source>
</evidence>
<gene>
    <name evidence="2" type="ORF">DAT39_011611</name>
    <name evidence="1" type="ORF">DAT39_020268</name>
</gene>
<sequence length="82" mass="9037">VRVVLSPPAVLFPTCFVFTSARTSRDPTRMNSHNIKCESLEPTEISSTHQISSGASLMMNSDEVKCENVEPTKRSSNHQLSS</sequence>
<organism evidence="1 3">
    <name type="scientific">Clarias magur</name>
    <name type="common">Asian catfish</name>
    <name type="synonym">Macropteronotus magur</name>
    <dbReference type="NCBI Taxonomy" id="1594786"/>
    <lineage>
        <taxon>Eukaryota</taxon>
        <taxon>Metazoa</taxon>
        <taxon>Chordata</taxon>
        <taxon>Craniata</taxon>
        <taxon>Vertebrata</taxon>
        <taxon>Euteleostomi</taxon>
        <taxon>Actinopterygii</taxon>
        <taxon>Neopterygii</taxon>
        <taxon>Teleostei</taxon>
        <taxon>Ostariophysi</taxon>
        <taxon>Siluriformes</taxon>
        <taxon>Clariidae</taxon>
        <taxon>Clarias</taxon>
    </lineage>
</organism>
<accession>A0A8J4TRH5</accession>
<dbReference type="EMBL" id="QNUK01000191">
    <property type="protein sequence ID" value="KAF5898702.1"/>
    <property type="molecule type" value="Genomic_DNA"/>
</dbReference>
<protein>
    <submittedName>
        <fullName evidence="1">Zinc finger protein</fullName>
    </submittedName>
</protein>
<reference evidence="1" key="1">
    <citation type="submission" date="2020-07" db="EMBL/GenBank/DDBJ databases">
        <title>Clarias magur genome sequencing, assembly and annotation.</title>
        <authorList>
            <person name="Kushwaha B."/>
            <person name="Kumar R."/>
            <person name="Das P."/>
            <person name="Joshi C.G."/>
            <person name="Kumar D."/>
            <person name="Nagpure N.S."/>
            <person name="Pandey M."/>
            <person name="Agarwal S."/>
            <person name="Srivastava S."/>
            <person name="Singh M."/>
            <person name="Sahoo L."/>
            <person name="Jayasankar P."/>
            <person name="Meher P.K."/>
            <person name="Koringa P.G."/>
            <person name="Iquebal M.A."/>
            <person name="Das S.P."/>
            <person name="Bit A."/>
            <person name="Patnaik S."/>
            <person name="Patel N."/>
            <person name="Shah T.M."/>
            <person name="Hinsu A."/>
            <person name="Jena J.K."/>
        </authorList>
    </citation>
    <scope>NUCLEOTIDE SEQUENCE</scope>
    <source>
        <strain evidence="1">CIFAMagur01</strain>
        <tissue evidence="1">Testis</tissue>
    </source>
</reference>
<dbReference type="AlphaFoldDB" id="A0A8J4TRH5"/>
<feature type="non-terminal residue" evidence="1">
    <location>
        <position position="82"/>
    </location>
</feature>
<feature type="non-terminal residue" evidence="1">
    <location>
        <position position="1"/>
    </location>
</feature>
<keyword evidence="3" id="KW-1185">Reference proteome</keyword>
<dbReference type="EMBL" id="QNUK01000732">
    <property type="protein sequence ID" value="KAF5890031.1"/>
    <property type="molecule type" value="Genomic_DNA"/>
</dbReference>
<evidence type="ECO:0000313" key="1">
    <source>
        <dbReference type="EMBL" id="KAF5890031.1"/>
    </source>
</evidence>
<comment type="caution">
    <text evidence="1">The sequence shown here is derived from an EMBL/GenBank/DDBJ whole genome shotgun (WGS) entry which is preliminary data.</text>
</comment>